<dbReference type="RefSeq" id="WP_106002569.1">
    <property type="nucleotide sequence ID" value="NZ_CP027527.1"/>
</dbReference>
<dbReference type="SUPFAM" id="SSF52172">
    <property type="entry name" value="CheY-like"/>
    <property type="match status" value="1"/>
</dbReference>
<name>A4U2M3_9PROT</name>
<evidence type="ECO:0000256" key="2">
    <source>
        <dbReference type="PROSITE-ProRule" id="PRU00169"/>
    </source>
</evidence>
<dbReference type="Pfam" id="PF00072">
    <property type="entry name" value="Response_reg"/>
    <property type="match status" value="1"/>
</dbReference>
<dbReference type="PROSITE" id="PS50110">
    <property type="entry name" value="RESPONSE_REGULATORY"/>
    <property type="match status" value="1"/>
</dbReference>
<dbReference type="EMBL" id="CU459003">
    <property type="protein sequence ID" value="CAM77130.1"/>
    <property type="molecule type" value="Genomic_DNA"/>
</dbReference>
<keyword evidence="1 2" id="KW-0597">Phosphoprotein</keyword>
<proteinExistence type="predicted"/>
<protein>
    <submittedName>
        <fullName evidence="4">Response regulator receiver</fullName>
    </submittedName>
</protein>
<evidence type="ECO:0000256" key="1">
    <source>
        <dbReference type="ARBA" id="ARBA00022553"/>
    </source>
</evidence>
<dbReference type="GO" id="GO:0000160">
    <property type="term" value="P:phosphorelay signal transduction system"/>
    <property type="evidence" value="ECO:0007669"/>
    <property type="project" value="InterPro"/>
</dbReference>
<dbReference type="InterPro" id="IPR001789">
    <property type="entry name" value="Sig_transdc_resp-reg_receiver"/>
</dbReference>
<sequence>MSGTVVIVEDNAMNMKLLDQALTIAGYRTVKSPDGENLVELTADGAQVVLMDIQLPKRSGVDLLKELRDDPRTRAIPVLAVTAFADPESVSGFLSEGFNQVITKPISVRKLLDEVERYCSETRD</sequence>
<dbReference type="SMART" id="SM00448">
    <property type="entry name" value="REC"/>
    <property type="match status" value="1"/>
</dbReference>
<dbReference type="PANTHER" id="PTHR44591:SF3">
    <property type="entry name" value="RESPONSE REGULATORY DOMAIN-CONTAINING PROTEIN"/>
    <property type="match status" value="1"/>
</dbReference>
<gene>
    <name evidence="4" type="ORF">MGR_1841</name>
</gene>
<dbReference type="InterPro" id="IPR050595">
    <property type="entry name" value="Bact_response_regulator"/>
</dbReference>
<dbReference type="AlphaFoldDB" id="A4U2M3"/>
<feature type="domain" description="Response regulatory" evidence="3">
    <location>
        <begin position="4"/>
        <end position="119"/>
    </location>
</feature>
<feature type="modified residue" description="4-aspartylphosphate" evidence="2">
    <location>
        <position position="52"/>
    </location>
</feature>
<dbReference type="InterPro" id="IPR011006">
    <property type="entry name" value="CheY-like_superfamily"/>
</dbReference>
<evidence type="ECO:0000259" key="3">
    <source>
        <dbReference type="PROSITE" id="PS50110"/>
    </source>
</evidence>
<organism evidence="4">
    <name type="scientific">Magnetospirillum gryphiswaldense</name>
    <dbReference type="NCBI Taxonomy" id="55518"/>
    <lineage>
        <taxon>Bacteria</taxon>
        <taxon>Pseudomonadati</taxon>
        <taxon>Pseudomonadota</taxon>
        <taxon>Alphaproteobacteria</taxon>
        <taxon>Rhodospirillales</taxon>
        <taxon>Rhodospirillaceae</taxon>
        <taxon>Magnetospirillum</taxon>
    </lineage>
</organism>
<reference evidence="4" key="1">
    <citation type="journal article" date="2007" name="J. Bacteriol.">
        <title>Comparative genome analysis of four magnetotactic bacteria reveals a complex set of group-specific genes implicated in magnetosome biomineralization and function.</title>
        <authorList>
            <person name="Richter M."/>
            <person name="Kube M."/>
            <person name="Bazylinski D.A."/>
            <person name="Lombardot T."/>
            <person name="Gloeckner F.O."/>
            <person name="Reinhardt R."/>
            <person name="Schueler D."/>
        </authorList>
    </citation>
    <scope>NUCLEOTIDE SEQUENCE</scope>
    <source>
        <strain evidence="4">MSR-1</strain>
    </source>
</reference>
<evidence type="ECO:0000313" key="4">
    <source>
        <dbReference type="EMBL" id="CAM77130.1"/>
    </source>
</evidence>
<dbReference type="PANTHER" id="PTHR44591">
    <property type="entry name" value="STRESS RESPONSE REGULATOR PROTEIN 1"/>
    <property type="match status" value="1"/>
</dbReference>
<accession>A4U2M3</accession>
<dbReference type="Gene3D" id="3.40.50.2300">
    <property type="match status" value="1"/>
</dbReference>